<organism evidence="2 3">
    <name type="scientific">Blautia caecimuris</name>
    <dbReference type="NCBI Taxonomy" id="1796615"/>
    <lineage>
        <taxon>Bacteria</taxon>
        <taxon>Bacillati</taxon>
        <taxon>Bacillota</taxon>
        <taxon>Clostridia</taxon>
        <taxon>Lachnospirales</taxon>
        <taxon>Lachnospiraceae</taxon>
        <taxon>Blautia</taxon>
    </lineage>
</organism>
<keyword evidence="3" id="KW-1185">Reference proteome</keyword>
<accession>A0ABV2M2U4</accession>
<feature type="transmembrane region" description="Helical" evidence="1">
    <location>
        <begin position="53"/>
        <end position="76"/>
    </location>
</feature>
<protein>
    <recommendedName>
        <fullName evidence="4">DUF304 domain-containing protein</fullName>
    </recommendedName>
</protein>
<name>A0ABV2M2U4_9FIRM</name>
<keyword evidence="1" id="KW-1133">Transmembrane helix</keyword>
<evidence type="ECO:0000256" key="1">
    <source>
        <dbReference type="SAM" id="Phobius"/>
    </source>
</evidence>
<dbReference type="EMBL" id="JBEPMJ010000010">
    <property type="protein sequence ID" value="MET3750409.1"/>
    <property type="molecule type" value="Genomic_DNA"/>
</dbReference>
<proteinExistence type="predicted"/>
<reference evidence="2 3" key="1">
    <citation type="submission" date="2024-06" db="EMBL/GenBank/DDBJ databases">
        <title>Genomic Encyclopedia of Type Strains, Phase IV (KMG-IV): sequencing the most valuable type-strain genomes for metagenomic binning, comparative biology and taxonomic classification.</title>
        <authorList>
            <person name="Goeker M."/>
        </authorList>
    </citation>
    <scope>NUCLEOTIDE SEQUENCE [LARGE SCALE GENOMIC DNA]</scope>
    <source>
        <strain evidence="2 3">DSM 29492</strain>
    </source>
</reference>
<evidence type="ECO:0000313" key="3">
    <source>
        <dbReference type="Proteomes" id="UP001549106"/>
    </source>
</evidence>
<keyword evidence="1" id="KW-0472">Membrane</keyword>
<sequence>MENIKVFKGIDKQLNKRIVTNCIVSSILVFVAILGLARIPYRYGYNNHYDRLITIYTIMQYTMGVLAGTQIALWIVARKNQIEIYTDRIKVTTVEIKMLFLWKKMDYELLLSDIQMVSTRMIENCKYVVIIAGVEYKIPLEEAEKCVETLRRIKNSTES</sequence>
<evidence type="ECO:0008006" key="4">
    <source>
        <dbReference type="Google" id="ProtNLM"/>
    </source>
</evidence>
<keyword evidence="1" id="KW-0812">Transmembrane</keyword>
<dbReference type="RefSeq" id="WP_257464537.1">
    <property type="nucleotide sequence ID" value="NZ_BAABXP010000003.1"/>
</dbReference>
<feature type="transmembrane region" description="Helical" evidence="1">
    <location>
        <begin position="21"/>
        <end position="41"/>
    </location>
</feature>
<gene>
    <name evidence="2" type="ORF">ABID24_001658</name>
</gene>
<evidence type="ECO:0000313" key="2">
    <source>
        <dbReference type="EMBL" id="MET3750409.1"/>
    </source>
</evidence>
<comment type="caution">
    <text evidence="2">The sequence shown here is derived from an EMBL/GenBank/DDBJ whole genome shotgun (WGS) entry which is preliminary data.</text>
</comment>
<dbReference type="Proteomes" id="UP001549106">
    <property type="component" value="Unassembled WGS sequence"/>
</dbReference>